<dbReference type="AlphaFoldDB" id="A0A377Q0V6"/>
<evidence type="ECO:0000313" key="3">
    <source>
        <dbReference type="EMBL" id="STQ88906.1"/>
    </source>
</evidence>
<evidence type="ECO:0000313" key="4">
    <source>
        <dbReference type="Proteomes" id="UP000255269"/>
    </source>
</evidence>
<keyword evidence="1" id="KW-0175">Coiled coil</keyword>
<feature type="compositionally biased region" description="Basic and acidic residues" evidence="2">
    <location>
        <begin position="284"/>
        <end position="294"/>
    </location>
</feature>
<dbReference type="RefSeq" id="WP_115057310.1">
    <property type="nucleotide sequence ID" value="NZ_UGJF01000002.1"/>
</dbReference>
<feature type="compositionally biased region" description="Polar residues" evidence="2">
    <location>
        <begin position="295"/>
        <end position="307"/>
    </location>
</feature>
<reference evidence="3 4" key="1">
    <citation type="submission" date="2018-06" db="EMBL/GenBank/DDBJ databases">
        <authorList>
            <consortium name="Pathogen Informatics"/>
            <person name="Doyle S."/>
        </authorList>
    </citation>
    <scope>NUCLEOTIDE SEQUENCE [LARGE SCALE GENOMIC DNA]</scope>
    <source>
        <strain evidence="3 4">NCTC13156</strain>
    </source>
</reference>
<name>A0A377Q0V6_9HELI</name>
<organism evidence="3 4">
    <name type="scientific">Helicobacter pullorum</name>
    <dbReference type="NCBI Taxonomy" id="35818"/>
    <lineage>
        <taxon>Bacteria</taxon>
        <taxon>Pseudomonadati</taxon>
        <taxon>Campylobacterota</taxon>
        <taxon>Epsilonproteobacteria</taxon>
        <taxon>Campylobacterales</taxon>
        <taxon>Helicobacteraceae</taxon>
        <taxon>Helicobacter</taxon>
    </lineage>
</organism>
<evidence type="ECO:0000256" key="1">
    <source>
        <dbReference type="SAM" id="Coils"/>
    </source>
</evidence>
<sequence length="307" mass="36656">MALEIVKRFYDEDSFLEIFEDDNLKDFLKNNEEARRKYQKRLNRKMEESYFEILSRKPEGLEKFVPFKTQRNFYDKAEIENKKLIIQEVQEEFERFQKTLELENDTKEDFNELGIDESKIEQATRVGVSDEVNRFKEFARIKYNPDLGAESCFFEFQEGLDEVYFKAHLINSLKKEKISDLIAMANNLREKNTYAQGLLEQNKKELVDTIFELNQQNAELLALVKETNGLVEDLEKKSKERANEENFIKKEKSQEQAKKNIEEKVESQTNTLNKEEYNDFMAQMREENDEKAKNTQENNYTNIRTMQ</sequence>
<dbReference type="Proteomes" id="UP000255269">
    <property type="component" value="Unassembled WGS sequence"/>
</dbReference>
<protein>
    <submittedName>
        <fullName evidence="3">Uncharacterized protein</fullName>
    </submittedName>
</protein>
<dbReference type="EMBL" id="UGJF01000002">
    <property type="protein sequence ID" value="STQ88906.1"/>
    <property type="molecule type" value="Genomic_DNA"/>
</dbReference>
<feature type="compositionally biased region" description="Basic and acidic residues" evidence="2">
    <location>
        <begin position="241"/>
        <end position="266"/>
    </location>
</feature>
<evidence type="ECO:0000256" key="2">
    <source>
        <dbReference type="SAM" id="MobiDB-lite"/>
    </source>
</evidence>
<feature type="coiled-coil region" evidence="1">
    <location>
        <begin position="79"/>
        <end position="106"/>
    </location>
</feature>
<accession>A0A377Q0V6</accession>
<gene>
    <name evidence="3" type="ORF">NCTC13156_01713</name>
</gene>
<feature type="region of interest" description="Disordered" evidence="2">
    <location>
        <begin position="241"/>
        <end position="307"/>
    </location>
</feature>
<proteinExistence type="predicted"/>